<organism evidence="1 2">
    <name type="scientific">Trichogramma kaykai</name>
    <dbReference type="NCBI Taxonomy" id="54128"/>
    <lineage>
        <taxon>Eukaryota</taxon>
        <taxon>Metazoa</taxon>
        <taxon>Ecdysozoa</taxon>
        <taxon>Arthropoda</taxon>
        <taxon>Hexapoda</taxon>
        <taxon>Insecta</taxon>
        <taxon>Pterygota</taxon>
        <taxon>Neoptera</taxon>
        <taxon>Endopterygota</taxon>
        <taxon>Hymenoptera</taxon>
        <taxon>Apocrita</taxon>
        <taxon>Proctotrupomorpha</taxon>
        <taxon>Chalcidoidea</taxon>
        <taxon>Trichogrammatidae</taxon>
        <taxon>Trichogramma</taxon>
    </lineage>
</organism>
<name>A0ABD2WCP7_9HYME</name>
<evidence type="ECO:0000313" key="1">
    <source>
        <dbReference type="EMBL" id="KAL3390252.1"/>
    </source>
</evidence>
<sequence>MQRRESQAHDTRHLEAGARARDKTLFFNHRRPLYVYTYIYETIPPVARKQQRKEYPVSVGIDFLYEKQGSNILISCQFKIYSQTQKEMPHNTKSLTADVV</sequence>
<evidence type="ECO:0000313" key="2">
    <source>
        <dbReference type="Proteomes" id="UP001627154"/>
    </source>
</evidence>
<dbReference type="EMBL" id="JBJJXI010000120">
    <property type="protein sequence ID" value="KAL3390252.1"/>
    <property type="molecule type" value="Genomic_DNA"/>
</dbReference>
<dbReference type="Proteomes" id="UP001627154">
    <property type="component" value="Unassembled WGS sequence"/>
</dbReference>
<protein>
    <submittedName>
        <fullName evidence="1">Uncharacterized protein</fullName>
    </submittedName>
</protein>
<proteinExistence type="predicted"/>
<comment type="caution">
    <text evidence="1">The sequence shown here is derived from an EMBL/GenBank/DDBJ whole genome shotgun (WGS) entry which is preliminary data.</text>
</comment>
<keyword evidence="2" id="KW-1185">Reference proteome</keyword>
<accession>A0ABD2WCP7</accession>
<gene>
    <name evidence="1" type="ORF">TKK_014796</name>
</gene>
<dbReference type="AlphaFoldDB" id="A0ABD2WCP7"/>
<reference evidence="1 2" key="1">
    <citation type="journal article" date="2024" name="bioRxiv">
        <title>A reference genome for Trichogramma kaykai: A tiny desert-dwelling parasitoid wasp with competing sex-ratio distorters.</title>
        <authorList>
            <person name="Culotta J."/>
            <person name="Lindsey A.R."/>
        </authorList>
    </citation>
    <scope>NUCLEOTIDE SEQUENCE [LARGE SCALE GENOMIC DNA]</scope>
    <source>
        <strain evidence="1 2">KSX58</strain>
    </source>
</reference>